<protein>
    <recommendedName>
        <fullName evidence="3">DUF7780 domain-containing protein</fullName>
    </recommendedName>
</protein>
<dbReference type="EMBL" id="CP144692">
    <property type="protein sequence ID" value="WVY97579.1"/>
    <property type="molecule type" value="Genomic_DNA"/>
</dbReference>
<feature type="region of interest" description="Disordered" evidence="1">
    <location>
        <begin position="8"/>
        <end position="27"/>
    </location>
</feature>
<feature type="compositionally biased region" description="Low complexity" evidence="1">
    <location>
        <begin position="13"/>
        <end position="23"/>
    </location>
</feature>
<keyword evidence="2" id="KW-0472">Membrane</keyword>
<dbReference type="PANTHER" id="PTHR34960">
    <property type="entry name" value="EMB|CAB68146.1-RELATED"/>
    <property type="match status" value="1"/>
</dbReference>
<sequence>MENNWLKAKWDENQNPTQTPTPTSSATLRETDTVMGFLLVFFPEDTIAAKTKTNLLSSSSSSSSSFKRTTINTLLSRAQSTLSICLLLLFTTFLLFTLSTFQPSTPRKPYYTPHNSSYDAVSPALQRLGTLYRRGTRAMNHLLLCHVSQDTPLPHLRLFLRLLHRSGLTSKSDVVFILPSSSPSFSSLLHDENNSFLSLVTLHARLNSTRPSDSTFDVSPFLNSPGRGEPLWGFKIRSFSNSSRSKFTRASYGSVLSFNADELDPENSLAGFLDRVPLSLRRWACYPMLLGRVRRNFKHVMLVDVSSVLIFNDPLGRFRNRSPDSVFVFPKRGRNSERTQSRRHVNSAVMMGGARGIRRISQATLVEIVRASVQLKRKNSVSDSAILSRLASNEFVLKNVDLIVAREPLPEPSSFALGATSFSDHLIIQRGVGNSEINSIVNNQICSSVIDSFVYSDCQQSKN</sequence>
<proteinExistence type="predicted"/>
<keyword evidence="2" id="KW-0812">Transmembrane</keyword>
<accession>A0AAQ3MVC9</accession>
<evidence type="ECO:0000256" key="1">
    <source>
        <dbReference type="SAM" id="MobiDB-lite"/>
    </source>
</evidence>
<name>A0AAQ3MVC9_VIGMU</name>
<dbReference type="AlphaFoldDB" id="A0AAQ3MVC9"/>
<dbReference type="Proteomes" id="UP001374535">
    <property type="component" value="Chromosome 9"/>
</dbReference>
<feature type="transmembrane region" description="Helical" evidence="2">
    <location>
        <begin position="81"/>
        <end position="101"/>
    </location>
</feature>
<keyword evidence="2" id="KW-1133">Transmembrane helix</keyword>
<keyword evidence="5" id="KW-1185">Reference proteome</keyword>
<dbReference type="Pfam" id="PF25002">
    <property type="entry name" value="DUF7780"/>
    <property type="match status" value="1"/>
</dbReference>
<evidence type="ECO:0000259" key="3">
    <source>
        <dbReference type="Pfam" id="PF25002"/>
    </source>
</evidence>
<gene>
    <name evidence="4" type="ORF">V8G54_029730</name>
</gene>
<evidence type="ECO:0000313" key="5">
    <source>
        <dbReference type="Proteomes" id="UP001374535"/>
    </source>
</evidence>
<dbReference type="PANTHER" id="PTHR34960:SF1">
    <property type="entry name" value="EMB|CAB68146.1-RELATED"/>
    <property type="match status" value="1"/>
</dbReference>
<feature type="domain" description="DUF7780" evidence="3">
    <location>
        <begin position="123"/>
        <end position="407"/>
    </location>
</feature>
<evidence type="ECO:0000313" key="4">
    <source>
        <dbReference type="EMBL" id="WVY97579.1"/>
    </source>
</evidence>
<dbReference type="InterPro" id="IPR056682">
    <property type="entry name" value="DUF7780"/>
</dbReference>
<organism evidence="4 5">
    <name type="scientific">Vigna mungo</name>
    <name type="common">Black gram</name>
    <name type="synonym">Phaseolus mungo</name>
    <dbReference type="NCBI Taxonomy" id="3915"/>
    <lineage>
        <taxon>Eukaryota</taxon>
        <taxon>Viridiplantae</taxon>
        <taxon>Streptophyta</taxon>
        <taxon>Embryophyta</taxon>
        <taxon>Tracheophyta</taxon>
        <taxon>Spermatophyta</taxon>
        <taxon>Magnoliopsida</taxon>
        <taxon>eudicotyledons</taxon>
        <taxon>Gunneridae</taxon>
        <taxon>Pentapetalae</taxon>
        <taxon>rosids</taxon>
        <taxon>fabids</taxon>
        <taxon>Fabales</taxon>
        <taxon>Fabaceae</taxon>
        <taxon>Papilionoideae</taxon>
        <taxon>50 kb inversion clade</taxon>
        <taxon>NPAAA clade</taxon>
        <taxon>indigoferoid/millettioid clade</taxon>
        <taxon>Phaseoleae</taxon>
        <taxon>Vigna</taxon>
    </lineage>
</organism>
<evidence type="ECO:0000256" key="2">
    <source>
        <dbReference type="SAM" id="Phobius"/>
    </source>
</evidence>
<reference evidence="4 5" key="1">
    <citation type="journal article" date="2023" name="Life. Sci Alliance">
        <title>Evolutionary insights into 3D genome organization and epigenetic landscape of Vigna mungo.</title>
        <authorList>
            <person name="Junaid A."/>
            <person name="Singh B."/>
            <person name="Bhatia S."/>
        </authorList>
    </citation>
    <scope>NUCLEOTIDE SEQUENCE [LARGE SCALE GENOMIC DNA]</scope>
    <source>
        <strain evidence="4">Urdbean</strain>
    </source>
</reference>